<reference evidence="2" key="1">
    <citation type="submission" date="2016-10" db="EMBL/GenBank/DDBJ databases">
        <authorList>
            <person name="Varghese N."/>
            <person name="Submissions S."/>
        </authorList>
    </citation>
    <scope>NUCLEOTIDE SEQUENCE [LARGE SCALE GENOMIC DNA]</scope>
    <source>
        <strain evidence="2">CGMCC 1.7715</strain>
    </source>
</reference>
<gene>
    <name evidence="1" type="ORF">SAMN04488060_1523</name>
</gene>
<protein>
    <recommendedName>
        <fullName evidence="3">DUF1579 domain-containing protein</fullName>
    </recommendedName>
</protein>
<dbReference type="RefSeq" id="WP_090479490.1">
    <property type="nucleotide sequence ID" value="NZ_FOWZ01000002.1"/>
</dbReference>
<dbReference type="Proteomes" id="UP000199331">
    <property type="component" value="Unassembled WGS sequence"/>
</dbReference>
<dbReference type="EMBL" id="FOWZ01000002">
    <property type="protein sequence ID" value="SFP12241.1"/>
    <property type="molecule type" value="Genomic_DNA"/>
</dbReference>
<dbReference type="OrthoDB" id="8902597at2"/>
<dbReference type="AlphaFoldDB" id="A0A1I5MTA2"/>
<keyword evidence="2" id="KW-1185">Reference proteome</keyword>
<sequence length="177" mass="19508">MITTSIALLFLQAASTDAPQPATPPPPPPRCEGENYEAFDFWVGEWQVTPAAGGDPIADSRIEKVSANCAIRETWMPYRGGHGTSLSAYDPQTNNWHQLWVGARPGRVFFDGGPHEGKMILTGYWGKDAQGNSQLVRMTYSVQGDGSVRQYGQASVDHGQTWTDSFDLIYRRKDAAE</sequence>
<proteinExistence type="predicted"/>
<evidence type="ECO:0000313" key="2">
    <source>
        <dbReference type="Proteomes" id="UP000199331"/>
    </source>
</evidence>
<organism evidence="1 2">
    <name type="scientific">Qipengyuania nanhaisediminis</name>
    <dbReference type="NCBI Taxonomy" id="604088"/>
    <lineage>
        <taxon>Bacteria</taxon>
        <taxon>Pseudomonadati</taxon>
        <taxon>Pseudomonadota</taxon>
        <taxon>Alphaproteobacteria</taxon>
        <taxon>Sphingomonadales</taxon>
        <taxon>Erythrobacteraceae</taxon>
        <taxon>Qipengyuania</taxon>
    </lineage>
</organism>
<evidence type="ECO:0008006" key="3">
    <source>
        <dbReference type="Google" id="ProtNLM"/>
    </source>
</evidence>
<evidence type="ECO:0000313" key="1">
    <source>
        <dbReference type="EMBL" id="SFP12241.1"/>
    </source>
</evidence>
<name>A0A1I5MTA2_9SPHN</name>
<dbReference type="STRING" id="604088.SAMN04488060_1523"/>
<accession>A0A1I5MTA2</accession>